<dbReference type="EMBL" id="FNIR01000019">
    <property type="protein sequence ID" value="SDP64655.1"/>
    <property type="molecule type" value="Genomic_DNA"/>
</dbReference>
<dbReference type="Proteomes" id="UP000199088">
    <property type="component" value="Unassembled WGS sequence"/>
</dbReference>
<accession>A0A1H0UF37</accession>
<dbReference type="Gene3D" id="3.30.420.150">
    <property type="entry name" value="Exopolyphosphatase. Domain 2"/>
    <property type="match status" value="1"/>
</dbReference>
<comment type="similarity">
    <text evidence="1">Belongs to the GppA/Ppx family.</text>
</comment>
<dbReference type="AlphaFoldDB" id="A0A1H0UF37"/>
<dbReference type="STRING" id="1052260.SAMN05660199_04489"/>
<dbReference type="InterPro" id="IPR003695">
    <property type="entry name" value="Ppx_GppA_N"/>
</dbReference>
<proteinExistence type="inferred from homology"/>
<feature type="domain" description="Ppx/GppA phosphatase N-terminal" evidence="3">
    <location>
        <begin position="17"/>
        <end position="308"/>
    </location>
</feature>
<evidence type="ECO:0000259" key="3">
    <source>
        <dbReference type="Pfam" id="PF02541"/>
    </source>
</evidence>
<evidence type="ECO:0000313" key="4">
    <source>
        <dbReference type="EMBL" id="SDP64655.1"/>
    </source>
</evidence>
<dbReference type="FunFam" id="3.30.420.150:FF:000006">
    <property type="entry name" value="Ppx/GppA family phosphatase"/>
    <property type="match status" value="1"/>
</dbReference>
<dbReference type="PANTHER" id="PTHR30005">
    <property type="entry name" value="EXOPOLYPHOSPHATASE"/>
    <property type="match status" value="1"/>
</dbReference>
<dbReference type="RefSeq" id="WP_091250355.1">
    <property type="nucleotide sequence ID" value="NZ_FNIR01000019.1"/>
</dbReference>
<dbReference type="Gene3D" id="3.30.420.40">
    <property type="match status" value="1"/>
</dbReference>
<name>A0A1H0UF37_9ACTN</name>
<keyword evidence="2" id="KW-0378">Hydrolase</keyword>
<dbReference type="Pfam" id="PF02541">
    <property type="entry name" value="Ppx-GppA"/>
    <property type="match status" value="1"/>
</dbReference>
<keyword evidence="5" id="KW-1185">Reference proteome</keyword>
<dbReference type="GO" id="GO:0016462">
    <property type="term" value="F:pyrophosphatase activity"/>
    <property type="evidence" value="ECO:0007669"/>
    <property type="project" value="TreeGrafter"/>
</dbReference>
<evidence type="ECO:0000256" key="2">
    <source>
        <dbReference type="ARBA" id="ARBA00022801"/>
    </source>
</evidence>
<dbReference type="InterPro" id="IPR050273">
    <property type="entry name" value="GppA/Ppx_hydrolase"/>
</dbReference>
<evidence type="ECO:0000313" key="5">
    <source>
        <dbReference type="Proteomes" id="UP000199088"/>
    </source>
</evidence>
<gene>
    <name evidence="4" type="ORF">SAMN05660199_04489</name>
</gene>
<reference evidence="5" key="1">
    <citation type="submission" date="2016-10" db="EMBL/GenBank/DDBJ databases">
        <authorList>
            <person name="Varghese N."/>
            <person name="Submissions S."/>
        </authorList>
    </citation>
    <scope>NUCLEOTIDE SEQUENCE [LARGE SCALE GENOMIC DNA]</scope>
    <source>
        <strain evidence="5">DSM 45843</strain>
    </source>
</reference>
<dbReference type="InterPro" id="IPR043129">
    <property type="entry name" value="ATPase_NBD"/>
</dbReference>
<protein>
    <submittedName>
        <fullName evidence="4">Ppx/GppA phosphatase</fullName>
    </submittedName>
</protein>
<dbReference type="PANTHER" id="PTHR30005:SF0">
    <property type="entry name" value="RETROGRADE REGULATION PROTEIN 2"/>
    <property type="match status" value="1"/>
</dbReference>
<dbReference type="SUPFAM" id="SSF53067">
    <property type="entry name" value="Actin-like ATPase domain"/>
    <property type="match status" value="2"/>
</dbReference>
<sequence length="314" mass="32783">MRLGVLDVGSNTVHLLVVDAHRGAHPTPAHSDKSVLRLAEHVGADGVLSKAGEKALVAAVRRAREVATESGCEELLGFVTSAIREASNGAKVLERVVEATGVQLQVLSGEDEARLTFLAVRRWFGWSAGRLLVLDIGGGSLELATGIDEDPDVALSVPLGAGRMTRRFLPDALAGRRPDLGALDELDAHASRLLAPAARRLAAAGPPDLVAATSKTFRTLARLTGAAPYSAGLRVPRQLTAVGLGQLVGFVSRIDSSALAELQGVSVDRAHQVPAGAVVARAAMRAVDVPFVAICPWALREGVILRRLDGLEGA</sequence>
<organism evidence="4 5">
    <name type="scientific">Klenkia soli</name>
    <dbReference type="NCBI Taxonomy" id="1052260"/>
    <lineage>
        <taxon>Bacteria</taxon>
        <taxon>Bacillati</taxon>
        <taxon>Actinomycetota</taxon>
        <taxon>Actinomycetes</taxon>
        <taxon>Geodermatophilales</taxon>
        <taxon>Geodermatophilaceae</taxon>
        <taxon>Klenkia</taxon>
    </lineage>
</organism>
<dbReference type="CDD" id="cd24056">
    <property type="entry name" value="ASKHA_NBD_MtPPX1-like"/>
    <property type="match status" value="1"/>
</dbReference>
<dbReference type="OrthoDB" id="9793035at2"/>
<evidence type="ECO:0000256" key="1">
    <source>
        <dbReference type="ARBA" id="ARBA00007125"/>
    </source>
</evidence>